<reference evidence="1 2" key="1">
    <citation type="journal article" date="2023" name="G3 (Bethesda)">
        <title>A chromosome-length genome assembly and annotation of blackberry (Rubus argutus, cv. 'Hillquist').</title>
        <authorList>
            <person name="Bruna T."/>
            <person name="Aryal R."/>
            <person name="Dudchenko O."/>
            <person name="Sargent D.J."/>
            <person name="Mead D."/>
            <person name="Buti M."/>
            <person name="Cavallini A."/>
            <person name="Hytonen T."/>
            <person name="Andres J."/>
            <person name="Pham M."/>
            <person name="Weisz D."/>
            <person name="Mascagni F."/>
            <person name="Usai G."/>
            <person name="Natali L."/>
            <person name="Bassil N."/>
            <person name="Fernandez G.E."/>
            <person name="Lomsadze A."/>
            <person name="Armour M."/>
            <person name="Olukolu B."/>
            <person name="Poorten T."/>
            <person name="Britton C."/>
            <person name="Davik J."/>
            <person name="Ashrafi H."/>
            <person name="Aiden E.L."/>
            <person name="Borodovsky M."/>
            <person name="Worthington M."/>
        </authorList>
    </citation>
    <scope>NUCLEOTIDE SEQUENCE [LARGE SCALE GENOMIC DNA]</scope>
    <source>
        <strain evidence="1">PI 553951</strain>
    </source>
</reference>
<proteinExistence type="predicted"/>
<dbReference type="AlphaFoldDB" id="A0AAW1WZH1"/>
<dbReference type="EMBL" id="JBEDUW010000005">
    <property type="protein sequence ID" value="KAK9929204.1"/>
    <property type="molecule type" value="Genomic_DNA"/>
</dbReference>
<name>A0AAW1WZH1_RUBAR</name>
<accession>A0AAW1WZH1</accession>
<protein>
    <submittedName>
        <fullName evidence="1">Uncharacterized protein</fullName>
    </submittedName>
</protein>
<organism evidence="1 2">
    <name type="scientific">Rubus argutus</name>
    <name type="common">Southern blackberry</name>
    <dbReference type="NCBI Taxonomy" id="59490"/>
    <lineage>
        <taxon>Eukaryota</taxon>
        <taxon>Viridiplantae</taxon>
        <taxon>Streptophyta</taxon>
        <taxon>Embryophyta</taxon>
        <taxon>Tracheophyta</taxon>
        <taxon>Spermatophyta</taxon>
        <taxon>Magnoliopsida</taxon>
        <taxon>eudicotyledons</taxon>
        <taxon>Gunneridae</taxon>
        <taxon>Pentapetalae</taxon>
        <taxon>rosids</taxon>
        <taxon>fabids</taxon>
        <taxon>Rosales</taxon>
        <taxon>Rosaceae</taxon>
        <taxon>Rosoideae</taxon>
        <taxon>Rosoideae incertae sedis</taxon>
        <taxon>Rubus</taxon>
    </lineage>
</organism>
<evidence type="ECO:0000313" key="2">
    <source>
        <dbReference type="Proteomes" id="UP001457282"/>
    </source>
</evidence>
<comment type="caution">
    <text evidence="1">The sequence shown here is derived from an EMBL/GenBank/DDBJ whole genome shotgun (WGS) entry which is preliminary data.</text>
</comment>
<evidence type="ECO:0000313" key="1">
    <source>
        <dbReference type="EMBL" id="KAK9929204.1"/>
    </source>
</evidence>
<keyword evidence="2" id="KW-1185">Reference proteome</keyword>
<sequence length="73" mass="7693">MESMGSWLVLAAVKGRSVRYRGHGGNSGGEHGDVLPAAQRIAGWVQRRLENTGGAAGGWEAKRRGKGACCRAE</sequence>
<dbReference type="Proteomes" id="UP001457282">
    <property type="component" value="Unassembled WGS sequence"/>
</dbReference>
<gene>
    <name evidence="1" type="ORF">M0R45_026310</name>
</gene>